<dbReference type="PANTHER" id="PTHR45953">
    <property type="entry name" value="IDURONATE 2-SULFATASE"/>
    <property type="match status" value="1"/>
</dbReference>
<dbReference type="InterPro" id="IPR024607">
    <property type="entry name" value="Sulfatase_CS"/>
</dbReference>
<comment type="similarity">
    <text evidence="2">Belongs to the sulfatase family.</text>
</comment>
<evidence type="ECO:0000256" key="6">
    <source>
        <dbReference type="ARBA" id="ARBA00022837"/>
    </source>
</evidence>
<comment type="cofactor">
    <cofactor evidence="1">
        <name>Ca(2+)</name>
        <dbReference type="ChEBI" id="CHEBI:29108"/>
    </cofactor>
</comment>
<reference evidence="9" key="1">
    <citation type="journal article" date="2019" name="Int. J. Syst. Evol. Microbiol.">
        <title>The Global Catalogue of Microorganisms (GCM) 10K type strain sequencing project: providing services to taxonomists for standard genome sequencing and annotation.</title>
        <authorList>
            <consortium name="The Broad Institute Genomics Platform"/>
            <consortium name="The Broad Institute Genome Sequencing Center for Infectious Disease"/>
            <person name="Wu L."/>
            <person name="Ma J."/>
        </authorList>
    </citation>
    <scope>NUCLEOTIDE SEQUENCE [LARGE SCALE GENOMIC DNA]</scope>
    <source>
        <strain evidence="9">CGMCC 1.12966</strain>
    </source>
</reference>
<dbReference type="InterPro" id="IPR017850">
    <property type="entry name" value="Alkaline_phosphatase_core_sf"/>
</dbReference>
<organism evidence="8 9">
    <name type="scientific">Sphingobacterium griseoflavum</name>
    <dbReference type="NCBI Taxonomy" id="1474952"/>
    <lineage>
        <taxon>Bacteria</taxon>
        <taxon>Pseudomonadati</taxon>
        <taxon>Bacteroidota</taxon>
        <taxon>Sphingobacteriia</taxon>
        <taxon>Sphingobacteriales</taxon>
        <taxon>Sphingobacteriaceae</taxon>
        <taxon>Sphingobacterium</taxon>
    </lineage>
</organism>
<dbReference type="PANTHER" id="PTHR45953:SF1">
    <property type="entry name" value="IDURONATE 2-SULFATASE"/>
    <property type="match status" value="1"/>
</dbReference>
<evidence type="ECO:0000256" key="1">
    <source>
        <dbReference type="ARBA" id="ARBA00001913"/>
    </source>
</evidence>
<dbReference type="Proteomes" id="UP000620550">
    <property type="component" value="Unassembled WGS sequence"/>
</dbReference>
<evidence type="ECO:0000256" key="4">
    <source>
        <dbReference type="ARBA" id="ARBA00022729"/>
    </source>
</evidence>
<keyword evidence="5" id="KW-0378">Hydrolase</keyword>
<comment type="caution">
    <text evidence="8">The sequence shown here is derived from an EMBL/GenBank/DDBJ whole genome shotgun (WGS) entry which is preliminary data.</text>
</comment>
<dbReference type="PROSITE" id="PS00149">
    <property type="entry name" value="SULFATASE_2"/>
    <property type="match status" value="1"/>
</dbReference>
<accession>A0ABQ3I108</accession>
<evidence type="ECO:0000313" key="8">
    <source>
        <dbReference type="EMBL" id="GHE47253.1"/>
    </source>
</evidence>
<keyword evidence="6" id="KW-0106">Calcium</keyword>
<evidence type="ECO:0000256" key="2">
    <source>
        <dbReference type="ARBA" id="ARBA00008779"/>
    </source>
</evidence>
<proteinExistence type="inferred from homology"/>
<sequence>MRAQNTELPFFDERAATKTDVPLTVANAETKSLRKMAVKAKKQKPYNVLFLLVDDLRPALGVYGDAVAKSPQIDRFAQQAYVFERAYSNQAVCVASRYNLLLGSRSTSTGLYDFGRAFRDFYPEATTMPEHFKKNGYYTAAIGKVFHIGHNTYNDERSWTDAHAYDLVVEYADKSKKGETREEALFANIPWSEANKLRKGAPWECLDVPDETYADGRVAQLAATRLAYLKEQDKPFFLAVGFARPHLPFSVPKKYWDRYRVNDLPMPAIQTNPAASPSYANKRDGEIVQYLGIPSSEESDPFPDSLTRKLIHGYYAGVSYVDEQIGKVLQQLHATGLDENTIVVLWGDHGYLLGEMGMWTKHVNHELANRIPLLIRHPTLKGQVKTKALIETVDIYPTLAELCGIDVESTQQPLDGKSFMPLLMNETTETKDYVYHCFPRDGKLGRAIRNDRYRLIAWQSFGGAGTPTYELYDYKNGLVEKKNTWRADHPAFLKLKKALELEPRPAPFRPESVKREVKFEEKTK</sequence>
<evidence type="ECO:0000259" key="7">
    <source>
        <dbReference type="Pfam" id="PF00884"/>
    </source>
</evidence>
<evidence type="ECO:0000256" key="5">
    <source>
        <dbReference type="ARBA" id="ARBA00022801"/>
    </source>
</evidence>
<keyword evidence="9" id="KW-1185">Reference proteome</keyword>
<dbReference type="CDD" id="cd16030">
    <property type="entry name" value="iduronate-2-sulfatase"/>
    <property type="match status" value="1"/>
</dbReference>
<protein>
    <submittedName>
        <fullName evidence="8">Iduronate-2-sulfatase</fullName>
    </submittedName>
</protein>
<keyword evidence="3" id="KW-0479">Metal-binding</keyword>
<dbReference type="Gene3D" id="3.40.720.10">
    <property type="entry name" value="Alkaline Phosphatase, subunit A"/>
    <property type="match status" value="1"/>
</dbReference>
<dbReference type="Pfam" id="PF00884">
    <property type="entry name" value="Sulfatase"/>
    <property type="match status" value="1"/>
</dbReference>
<dbReference type="EMBL" id="BNAF01000015">
    <property type="protein sequence ID" value="GHE47253.1"/>
    <property type="molecule type" value="Genomic_DNA"/>
</dbReference>
<gene>
    <name evidence="8" type="primary">ids</name>
    <name evidence="8" type="ORF">GCM10017764_33090</name>
</gene>
<keyword evidence="4" id="KW-0732">Signal</keyword>
<evidence type="ECO:0000256" key="3">
    <source>
        <dbReference type="ARBA" id="ARBA00022723"/>
    </source>
</evidence>
<feature type="domain" description="Sulfatase N-terminal" evidence="7">
    <location>
        <begin position="47"/>
        <end position="405"/>
    </location>
</feature>
<dbReference type="InterPro" id="IPR035874">
    <property type="entry name" value="IDS"/>
</dbReference>
<name>A0ABQ3I108_9SPHI</name>
<dbReference type="InterPro" id="IPR000917">
    <property type="entry name" value="Sulfatase_N"/>
</dbReference>
<dbReference type="SUPFAM" id="SSF53649">
    <property type="entry name" value="Alkaline phosphatase-like"/>
    <property type="match status" value="1"/>
</dbReference>
<evidence type="ECO:0000313" key="9">
    <source>
        <dbReference type="Proteomes" id="UP000620550"/>
    </source>
</evidence>